<keyword evidence="2" id="KW-0472">Membrane</keyword>
<evidence type="ECO:0000313" key="3">
    <source>
        <dbReference type="EMBL" id="KAK2760631.1"/>
    </source>
</evidence>
<feature type="transmembrane region" description="Helical" evidence="2">
    <location>
        <begin position="189"/>
        <end position="209"/>
    </location>
</feature>
<dbReference type="PANTHER" id="PTHR35043:SF8">
    <property type="entry name" value="DUF4220 DOMAIN-CONTAINING PROTEIN"/>
    <property type="match status" value="1"/>
</dbReference>
<comment type="caution">
    <text evidence="3">The sequence shown here is derived from an EMBL/GenBank/DDBJ whole genome shotgun (WGS) entry which is preliminary data.</text>
</comment>
<keyword evidence="2" id="KW-0812">Transmembrane</keyword>
<dbReference type="PANTHER" id="PTHR35043">
    <property type="entry name" value="TRANSCRIPTION FACTOR DOMAIN-CONTAINING PROTEIN"/>
    <property type="match status" value="1"/>
</dbReference>
<reference evidence="3" key="1">
    <citation type="submission" date="2023-02" db="EMBL/GenBank/DDBJ databases">
        <title>Colletotrichum kahawae CIFC_Que2 genome sequencing and assembly.</title>
        <authorList>
            <person name="Baroncelli R."/>
        </authorList>
    </citation>
    <scope>NUCLEOTIDE SEQUENCE</scope>
    <source>
        <strain evidence="3">CIFC_Que2</strain>
    </source>
</reference>
<feature type="transmembrane region" description="Helical" evidence="2">
    <location>
        <begin position="287"/>
        <end position="309"/>
    </location>
</feature>
<dbReference type="AlphaFoldDB" id="A0AAE0D6R8"/>
<keyword evidence="4" id="KW-1185">Reference proteome</keyword>
<organism evidence="3 4">
    <name type="scientific">Colletotrichum kahawae</name>
    <name type="common">Coffee berry disease fungus</name>
    <dbReference type="NCBI Taxonomy" id="34407"/>
    <lineage>
        <taxon>Eukaryota</taxon>
        <taxon>Fungi</taxon>
        <taxon>Dikarya</taxon>
        <taxon>Ascomycota</taxon>
        <taxon>Pezizomycotina</taxon>
        <taxon>Sordariomycetes</taxon>
        <taxon>Hypocreomycetidae</taxon>
        <taxon>Glomerellales</taxon>
        <taxon>Glomerellaceae</taxon>
        <taxon>Colletotrichum</taxon>
        <taxon>Colletotrichum gloeosporioides species complex</taxon>
    </lineage>
</organism>
<evidence type="ECO:0000256" key="1">
    <source>
        <dbReference type="SAM" id="MobiDB-lite"/>
    </source>
</evidence>
<sequence>MTIFACTWTVLHLNVPGRDEGSLWITLRKFKWMAINILFPEFIFAKAVCDLRLALEELREFDENVRENNEREDQEAGASQPPGGARPITWRTIQKWTVVHSYYAQMGVILYQYADEPDTRQYYSCTASMLTARYSFIGNECRTHLFKHLILGEQDIRDKSKADWVLKGIAIAQVSWLVLSVIVRSITDLPITQLEIATISFAIMAILSYTASWWKPKDISCPTVLQTPAWGKSDRTRRPDQPQQAYAQSFMLRLKSPVEAADKAWDIEDELERVPNDRVWIQGDSPILYTLMAISSFAFGGLHCLAWNFKFPSESELLCWKVASVISAILPAITLGISLGLHFLAVSFTNFTLISSLLRKLEPLIGLHSEFWTYIKEPNWATFFAEAQSFLVRNPKGRRDWERRPLEPGLDANLDEHPEFRPDRPHVDCRNFANSLRYFLDEWEQVRLSTPYAARVSRGAWFSSGYLMQVNLKTDGVLDLWLGHEGFVMGEHGFNIPNMPGHSPVALIVQAYEEVAEEVKRWEKIQAACDQASLVLSIISGVIYTIARLVILVLLITCLRETPAGVYQVTPWVNFLPNFS</sequence>
<gene>
    <name evidence="3" type="ORF">CKAH01_05317</name>
</gene>
<keyword evidence="2" id="KW-1133">Transmembrane helix</keyword>
<proteinExistence type="predicted"/>
<name>A0AAE0D6R8_COLKA</name>
<accession>A0AAE0D6R8</accession>
<feature type="region of interest" description="Disordered" evidence="1">
    <location>
        <begin position="65"/>
        <end position="86"/>
    </location>
</feature>
<evidence type="ECO:0000313" key="4">
    <source>
        <dbReference type="Proteomes" id="UP001281614"/>
    </source>
</evidence>
<feature type="transmembrane region" description="Helical" evidence="2">
    <location>
        <begin position="534"/>
        <end position="556"/>
    </location>
</feature>
<evidence type="ECO:0000256" key="2">
    <source>
        <dbReference type="SAM" id="Phobius"/>
    </source>
</evidence>
<dbReference type="EMBL" id="VYYT01000168">
    <property type="protein sequence ID" value="KAK2760631.1"/>
    <property type="molecule type" value="Genomic_DNA"/>
</dbReference>
<protein>
    <submittedName>
        <fullName evidence="3">Uncharacterized protein</fullName>
    </submittedName>
</protein>
<feature type="transmembrane region" description="Helical" evidence="2">
    <location>
        <begin position="164"/>
        <end position="183"/>
    </location>
</feature>
<dbReference type="Proteomes" id="UP001281614">
    <property type="component" value="Unassembled WGS sequence"/>
</dbReference>
<feature type="transmembrane region" description="Helical" evidence="2">
    <location>
        <begin position="329"/>
        <end position="353"/>
    </location>
</feature>